<feature type="compositionally biased region" description="Basic and acidic residues" evidence="1">
    <location>
        <begin position="98"/>
        <end position="108"/>
    </location>
</feature>
<proteinExistence type="predicted"/>
<gene>
    <name evidence="2" type="ORF">IL334_006939</name>
</gene>
<name>A0ABZ1D7T2_9TREE</name>
<evidence type="ECO:0000313" key="3">
    <source>
        <dbReference type="Proteomes" id="UP001329825"/>
    </source>
</evidence>
<keyword evidence="3" id="KW-1185">Reference proteome</keyword>
<accession>A0ABZ1D7T2</accession>
<feature type="region of interest" description="Disordered" evidence="1">
    <location>
        <begin position="63"/>
        <end position="115"/>
    </location>
</feature>
<evidence type="ECO:0000256" key="1">
    <source>
        <dbReference type="SAM" id="MobiDB-lite"/>
    </source>
</evidence>
<sequence>MRDQPPDLGKRIYRCYHLRVDSYRSPHKDMQPQATVPIIPIEPRHGEVRLSLSHSLPPIPTHVLSHAQTSATAAQREPPRDPRRLRAHSTKASTSDLGRPREWGDRYRRIGTGRL</sequence>
<reference evidence="2 3" key="1">
    <citation type="submission" date="2024-01" db="EMBL/GenBank/DDBJ databases">
        <title>Comparative genomics of Cryptococcus and Kwoniella reveals pathogenesis evolution and contrasting modes of karyotype evolution via chromosome fusion or intercentromeric recombination.</title>
        <authorList>
            <person name="Coelho M.A."/>
            <person name="David-Palma M."/>
            <person name="Shea T."/>
            <person name="Bowers K."/>
            <person name="McGinley-Smith S."/>
            <person name="Mohammad A.W."/>
            <person name="Gnirke A."/>
            <person name="Yurkov A.M."/>
            <person name="Nowrousian M."/>
            <person name="Sun S."/>
            <person name="Cuomo C.A."/>
            <person name="Heitman J."/>
        </authorList>
    </citation>
    <scope>NUCLEOTIDE SEQUENCE [LARGE SCALE GENOMIC DNA]</scope>
    <source>
        <strain evidence="2">CBS 11374</strain>
    </source>
</reference>
<dbReference type="GeneID" id="87959069"/>
<protein>
    <submittedName>
        <fullName evidence="2">Uncharacterized protein</fullName>
    </submittedName>
</protein>
<organism evidence="2 3">
    <name type="scientific">Kwoniella shivajii</name>
    <dbReference type="NCBI Taxonomy" id="564305"/>
    <lineage>
        <taxon>Eukaryota</taxon>
        <taxon>Fungi</taxon>
        <taxon>Dikarya</taxon>
        <taxon>Basidiomycota</taxon>
        <taxon>Agaricomycotina</taxon>
        <taxon>Tremellomycetes</taxon>
        <taxon>Tremellales</taxon>
        <taxon>Cryptococcaceae</taxon>
        <taxon>Kwoniella</taxon>
    </lineage>
</organism>
<dbReference type="Proteomes" id="UP001329825">
    <property type="component" value="Chromosome 10"/>
</dbReference>
<dbReference type="RefSeq" id="XP_062794687.1">
    <property type="nucleotide sequence ID" value="XM_062938636.1"/>
</dbReference>
<evidence type="ECO:0000313" key="2">
    <source>
        <dbReference type="EMBL" id="WRT69948.1"/>
    </source>
</evidence>
<dbReference type="EMBL" id="CP141890">
    <property type="protein sequence ID" value="WRT69948.1"/>
    <property type="molecule type" value="Genomic_DNA"/>
</dbReference>